<dbReference type="Proteomes" id="UP001429984">
    <property type="component" value="Unassembled WGS sequence"/>
</dbReference>
<name>A0ABS0B5J7_9GAMM</name>
<comment type="caution">
    <text evidence="3">The sequence shown here is derived from an EMBL/GenBank/DDBJ whole genome shotgun (WGS) entry which is preliminary data.</text>
</comment>
<dbReference type="Pfam" id="PF07883">
    <property type="entry name" value="Cupin_2"/>
    <property type="match status" value="1"/>
</dbReference>
<dbReference type="InterPro" id="IPR011051">
    <property type="entry name" value="RmlC_Cupin_sf"/>
</dbReference>
<dbReference type="PANTHER" id="PTHR38599">
    <property type="entry name" value="CUPIN DOMAIN PROTEIN (AFU_ORTHOLOGUE AFUA_3G13620)"/>
    <property type="match status" value="1"/>
</dbReference>
<dbReference type="CDD" id="cd02234">
    <property type="entry name" value="cupin_BLR7677-like"/>
    <property type="match status" value="1"/>
</dbReference>
<feature type="domain" description="Cupin type-2" evidence="2">
    <location>
        <begin position="55"/>
        <end position="125"/>
    </location>
</feature>
<protein>
    <submittedName>
        <fullName evidence="3">Cupin domain-containing protein</fullName>
    </submittedName>
</protein>
<evidence type="ECO:0000313" key="3">
    <source>
        <dbReference type="EMBL" id="MBF6024146.1"/>
    </source>
</evidence>
<evidence type="ECO:0000313" key="4">
    <source>
        <dbReference type="Proteomes" id="UP001429984"/>
    </source>
</evidence>
<proteinExistence type="predicted"/>
<dbReference type="PANTHER" id="PTHR38599:SF1">
    <property type="entry name" value="CUPIN DOMAIN PROTEIN (AFU_ORTHOLOGUE AFUA_3G13620)"/>
    <property type="match status" value="1"/>
</dbReference>
<organism evidence="3 4">
    <name type="scientific">Lysobacter niastensis</name>
    <dbReference type="NCBI Taxonomy" id="380629"/>
    <lineage>
        <taxon>Bacteria</taxon>
        <taxon>Pseudomonadati</taxon>
        <taxon>Pseudomonadota</taxon>
        <taxon>Gammaproteobacteria</taxon>
        <taxon>Lysobacterales</taxon>
        <taxon>Lysobacteraceae</taxon>
        <taxon>Lysobacter</taxon>
    </lineage>
</organism>
<evidence type="ECO:0000259" key="2">
    <source>
        <dbReference type="Pfam" id="PF07883"/>
    </source>
</evidence>
<keyword evidence="1" id="KW-0732">Signal</keyword>
<gene>
    <name evidence="3" type="ORF">IU514_08890</name>
</gene>
<dbReference type="Gene3D" id="2.60.120.10">
    <property type="entry name" value="Jelly Rolls"/>
    <property type="match status" value="1"/>
</dbReference>
<dbReference type="InterPro" id="IPR014710">
    <property type="entry name" value="RmlC-like_jellyroll"/>
</dbReference>
<dbReference type="SUPFAM" id="SSF51182">
    <property type="entry name" value="RmlC-like cupins"/>
    <property type="match status" value="1"/>
</dbReference>
<dbReference type="InterPro" id="IPR013096">
    <property type="entry name" value="Cupin_2"/>
</dbReference>
<feature type="chain" id="PRO_5046030148" evidence="1">
    <location>
        <begin position="24"/>
        <end position="148"/>
    </location>
</feature>
<sequence length="148" mass="15493">MNIRISAVLLLASLAAAAPSVLAHGPGSRDGEEKISILQERKLSDAPGKTALAFTVEYAPGQQSIPHLHGGSAIAYVMEGAVVSQLEGEAPVTYRAGQSWYETPGIGHLVSRNASSTQPAKLLVWILNDSDKPLLTPLPSNGEAEAAR</sequence>
<accession>A0ABS0B5J7</accession>
<feature type="signal peptide" evidence="1">
    <location>
        <begin position="1"/>
        <end position="23"/>
    </location>
</feature>
<reference evidence="3 4" key="1">
    <citation type="submission" date="2020-11" db="EMBL/GenBank/DDBJ databases">
        <title>Draft Genome Sequence and Secondary Metabolite Biosynthetic Potential of the Lysobacter niastensis Type strain DSM 18481.</title>
        <authorList>
            <person name="Turrini P."/>
            <person name="Artuso I."/>
            <person name="Tescari M."/>
            <person name="Lugli G.A."/>
            <person name="Frangipani E."/>
            <person name="Ventura M."/>
            <person name="Visca P."/>
        </authorList>
    </citation>
    <scope>NUCLEOTIDE SEQUENCE [LARGE SCALE GENOMIC DNA]</scope>
    <source>
        <strain evidence="3 4">DSM 18481</strain>
    </source>
</reference>
<dbReference type="RefSeq" id="WP_194930734.1">
    <property type="nucleotide sequence ID" value="NZ_JADLZT010000004.1"/>
</dbReference>
<evidence type="ECO:0000256" key="1">
    <source>
        <dbReference type="SAM" id="SignalP"/>
    </source>
</evidence>
<dbReference type="EMBL" id="JADLZT010000004">
    <property type="protein sequence ID" value="MBF6024146.1"/>
    <property type="molecule type" value="Genomic_DNA"/>
</dbReference>
<keyword evidence="4" id="KW-1185">Reference proteome</keyword>